<organism evidence="2 3">
    <name type="scientific">Labrus bergylta</name>
    <name type="common">ballan wrasse</name>
    <dbReference type="NCBI Taxonomy" id="56723"/>
    <lineage>
        <taxon>Eukaryota</taxon>
        <taxon>Metazoa</taxon>
        <taxon>Chordata</taxon>
        <taxon>Craniata</taxon>
        <taxon>Vertebrata</taxon>
        <taxon>Euteleostomi</taxon>
        <taxon>Actinopterygii</taxon>
        <taxon>Neopterygii</taxon>
        <taxon>Teleostei</taxon>
        <taxon>Neoteleostei</taxon>
        <taxon>Acanthomorphata</taxon>
        <taxon>Eupercaria</taxon>
        <taxon>Labriformes</taxon>
        <taxon>Labridae</taxon>
        <taxon>Labrus</taxon>
    </lineage>
</organism>
<evidence type="ECO:0000313" key="3">
    <source>
        <dbReference type="Proteomes" id="UP000261660"/>
    </source>
</evidence>
<dbReference type="Ensembl" id="ENSLBET00000001933.1">
    <property type="protein sequence ID" value="ENSLBEP00000001818.1"/>
    <property type="gene ID" value="ENSLBEG00000001414.1"/>
</dbReference>
<accession>A0A3Q3E4A5</accession>
<reference evidence="2" key="2">
    <citation type="submission" date="2025-09" db="UniProtKB">
        <authorList>
            <consortium name="Ensembl"/>
        </authorList>
    </citation>
    <scope>IDENTIFICATION</scope>
</reference>
<dbReference type="AlphaFoldDB" id="A0A3Q3E4A5"/>
<reference evidence="2" key="1">
    <citation type="submission" date="2025-08" db="UniProtKB">
        <authorList>
            <consortium name="Ensembl"/>
        </authorList>
    </citation>
    <scope>IDENTIFICATION</scope>
</reference>
<feature type="chain" id="PRO_5018583368" description="Interleukin" evidence="1">
    <location>
        <begin position="26"/>
        <end position="110"/>
    </location>
</feature>
<keyword evidence="3" id="KW-1185">Reference proteome</keyword>
<proteinExistence type="predicted"/>
<feature type="signal peptide" evidence="1">
    <location>
        <begin position="1"/>
        <end position="25"/>
    </location>
</feature>
<evidence type="ECO:0000256" key="1">
    <source>
        <dbReference type="SAM" id="SignalP"/>
    </source>
</evidence>
<dbReference type="SUPFAM" id="SSF47266">
    <property type="entry name" value="4-helical cytokines"/>
    <property type="match status" value="1"/>
</dbReference>
<name>A0A3Q3E4A5_9LABR</name>
<keyword evidence="1" id="KW-0732">Signal</keyword>
<protein>
    <recommendedName>
        <fullName evidence="4">Interleukin</fullName>
    </recommendedName>
</protein>
<sequence length="110" mass="12326">MEHIVRIAFWTLACLQASALPIVDSQITSKKEVLKNVSLSLSLSLSHTHKQERCITTALDCVMRELNGTVRQKTKSLTHECACEGWPQTPFGPFLNQVEALLQLQNVYST</sequence>
<dbReference type="InParanoid" id="A0A3Q3E4A5"/>
<evidence type="ECO:0000313" key="2">
    <source>
        <dbReference type="Ensembl" id="ENSLBEP00000001818.1"/>
    </source>
</evidence>
<dbReference type="InterPro" id="IPR009079">
    <property type="entry name" value="4_helix_cytokine-like_core"/>
</dbReference>
<evidence type="ECO:0008006" key="4">
    <source>
        <dbReference type="Google" id="ProtNLM"/>
    </source>
</evidence>
<dbReference type="Proteomes" id="UP000261660">
    <property type="component" value="Unplaced"/>
</dbReference>